<gene>
    <name evidence="2" type="ORF">GCM10010492_12250</name>
</gene>
<accession>A0ABN0T9M5</accession>
<evidence type="ECO:0000313" key="3">
    <source>
        <dbReference type="Proteomes" id="UP001500416"/>
    </source>
</evidence>
<organism evidence="2 3">
    <name type="scientific">Saccharothrix mutabilis subsp. mutabilis</name>
    <dbReference type="NCBI Taxonomy" id="66855"/>
    <lineage>
        <taxon>Bacteria</taxon>
        <taxon>Bacillati</taxon>
        <taxon>Actinomycetota</taxon>
        <taxon>Actinomycetes</taxon>
        <taxon>Pseudonocardiales</taxon>
        <taxon>Pseudonocardiaceae</taxon>
        <taxon>Saccharothrix</taxon>
    </lineage>
</organism>
<dbReference type="Proteomes" id="UP001500416">
    <property type="component" value="Unassembled WGS sequence"/>
</dbReference>
<evidence type="ECO:0000256" key="1">
    <source>
        <dbReference type="SAM" id="MobiDB-lite"/>
    </source>
</evidence>
<comment type="caution">
    <text evidence="2">The sequence shown here is derived from an EMBL/GenBank/DDBJ whole genome shotgun (WGS) entry which is preliminary data.</text>
</comment>
<reference evidence="2 3" key="1">
    <citation type="journal article" date="2019" name="Int. J. Syst. Evol. Microbiol.">
        <title>The Global Catalogue of Microorganisms (GCM) 10K type strain sequencing project: providing services to taxonomists for standard genome sequencing and annotation.</title>
        <authorList>
            <consortium name="The Broad Institute Genomics Platform"/>
            <consortium name="The Broad Institute Genome Sequencing Center for Infectious Disease"/>
            <person name="Wu L."/>
            <person name="Ma J."/>
        </authorList>
    </citation>
    <scope>NUCLEOTIDE SEQUENCE [LARGE SCALE GENOMIC DNA]</scope>
    <source>
        <strain evidence="2 3">JCM 3380</strain>
    </source>
</reference>
<protein>
    <submittedName>
        <fullName evidence="2">Uncharacterized protein</fullName>
    </submittedName>
</protein>
<dbReference type="RefSeq" id="WP_343932629.1">
    <property type="nucleotide sequence ID" value="NZ_BAAABU010000002.1"/>
</dbReference>
<proteinExistence type="predicted"/>
<evidence type="ECO:0000313" key="2">
    <source>
        <dbReference type="EMBL" id="GAA0215979.1"/>
    </source>
</evidence>
<feature type="region of interest" description="Disordered" evidence="1">
    <location>
        <begin position="1"/>
        <end position="47"/>
    </location>
</feature>
<dbReference type="InterPro" id="IPR025633">
    <property type="entry name" value="DUF4291"/>
</dbReference>
<keyword evidence="3" id="KW-1185">Reference proteome</keyword>
<name>A0ABN0T9M5_9PSEU</name>
<feature type="compositionally biased region" description="Pro residues" evidence="1">
    <location>
        <begin position="1"/>
        <end position="10"/>
    </location>
</feature>
<sequence length="96" mass="10409">MWTPRTPPAREPANPGSTSSRRARPPPRSAPGTAEDPAPTRHRIGLAGRASRRYVDEWIVGITDVTPPAHGIRALVRAGDLDAATARLPRERPHPL</sequence>
<dbReference type="Pfam" id="PF14124">
    <property type="entry name" value="DUF4291"/>
    <property type="match status" value="1"/>
</dbReference>
<dbReference type="EMBL" id="BAAABU010000002">
    <property type="protein sequence ID" value="GAA0215979.1"/>
    <property type="molecule type" value="Genomic_DNA"/>
</dbReference>